<accession>A0A7K1US97</accession>
<dbReference type="PRINTS" id="PR00469">
    <property type="entry name" value="PNDRDTASEII"/>
</dbReference>
<comment type="caution">
    <text evidence="1">The sequence shown here is derived from an EMBL/GenBank/DDBJ whole genome shotgun (WGS) entry which is preliminary data.</text>
</comment>
<dbReference type="PRINTS" id="PR00368">
    <property type="entry name" value="FADPNR"/>
</dbReference>
<dbReference type="EMBL" id="WRPP01000001">
    <property type="protein sequence ID" value="MVU77217.1"/>
    <property type="molecule type" value="Genomic_DNA"/>
</dbReference>
<dbReference type="Proteomes" id="UP000466794">
    <property type="component" value="Unassembled WGS sequence"/>
</dbReference>
<protein>
    <submittedName>
        <fullName evidence="1">NAD(P)-binding protein</fullName>
    </submittedName>
</protein>
<name>A0A7K1US97_9NOCA</name>
<dbReference type="PANTHER" id="PTHR42877">
    <property type="entry name" value="L-ORNITHINE N(5)-MONOOXYGENASE-RELATED"/>
    <property type="match status" value="1"/>
</dbReference>
<dbReference type="Pfam" id="PF13738">
    <property type="entry name" value="Pyr_redox_3"/>
    <property type="match status" value="1"/>
</dbReference>
<dbReference type="InterPro" id="IPR036188">
    <property type="entry name" value="FAD/NAD-bd_sf"/>
</dbReference>
<dbReference type="Gene3D" id="3.50.50.60">
    <property type="entry name" value="FAD/NAD(P)-binding domain"/>
    <property type="match status" value="2"/>
</dbReference>
<dbReference type="InterPro" id="IPR051209">
    <property type="entry name" value="FAD-bind_Monooxygenase_sf"/>
</dbReference>
<reference evidence="1 2" key="1">
    <citation type="submission" date="2019-12" db="EMBL/GenBank/DDBJ databases">
        <title>Nocardia sp. nov. ET3-3 isolated from soil.</title>
        <authorList>
            <person name="Kanchanasin P."/>
            <person name="Tanasupawat S."/>
            <person name="Yuki M."/>
            <person name="Kudo T."/>
        </authorList>
    </citation>
    <scope>NUCLEOTIDE SEQUENCE [LARGE SCALE GENOMIC DNA]</scope>
    <source>
        <strain evidence="1 2">ET3-3</strain>
    </source>
</reference>
<organism evidence="1 2">
    <name type="scientific">Nocardia terrae</name>
    <dbReference type="NCBI Taxonomy" id="2675851"/>
    <lineage>
        <taxon>Bacteria</taxon>
        <taxon>Bacillati</taxon>
        <taxon>Actinomycetota</taxon>
        <taxon>Actinomycetes</taxon>
        <taxon>Mycobacteriales</taxon>
        <taxon>Nocardiaceae</taxon>
        <taxon>Nocardia</taxon>
    </lineage>
</organism>
<dbReference type="AlphaFoldDB" id="A0A7K1US97"/>
<dbReference type="PANTHER" id="PTHR42877:SF4">
    <property type="entry name" value="FAD_NAD(P)-BINDING DOMAIN-CONTAINING PROTEIN-RELATED"/>
    <property type="match status" value="1"/>
</dbReference>
<dbReference type="SUPFAM" id="SSF51905">
    <property type="entry name" value="FAD/NAD(P)-binding domain"/>
    <property type="match status" value="1"/>
</dbReference>
<proteinExistence type="predicted"/>
<gene>
    <name evidence="1" type="ORF">GPX89_08145</name>
</gene>
<keyword evidence="2" id="KW-1185">Reference proteome</keyword>
<evidence type="ECO:0000313" key="2">
    <source>
        <dbReference type="Proteomes" id="UP000466794"/>
    </source>
</evidence>
<evidence type="ECO:0000313" key="1">
    <source>
        <dbReference type="EMBL" id="MVU77217.1"/>
    </source>
</evidence>
<sequence>MKPPSQHHPQTEPDLEVVVIGAGFGGLGAAVELRRAGIDNFRILDKNADIGGTWYANTYPGVAVDIPSVYYSFSYAAPKTWTRLFAPGAEVKAYADQIADDYGLRDKLSLDTTVTGASWDEDNHCWWIETTETLLAARYLIVAVGGLEIPRMPELPGIDEFAGKVVHTARWDHEYDYRGRRIAVIGTGATALQLIPELAQDAGRLTVFQRTPIWVMPKPDFGVAPVVKRALDRVPGLRRLVRLAVMTSFDAGVSTAGVFYRFTNPTIRGSARILRRWYRTQVGDPVLRDRLTPDYTLGCKRPSVSNRYLRTFTEDHVELVTEPIEKITRTGVVTGSGTEHEIDVLVCATGFKVMEAGATPPFPIRGRAQELGEFWQANRFQAYQGVSIPDFPNLFMVTGPYGFAAASYIAMIECTTRHARRAITAARARAATAVEIRREPHERYWRKSLRRHRNALWLNNDCESSNTYYINGHHDVAAIRPSTHAGMWWGNKHFPLRHYSYSRLESRPDHAESAS</sequence>
<dbReference type="RefSeq" id="WP_157386595.1">
    <property type="nucleotide sequence ID" value="NZ_WRPP01000001.1"/>
</dbReference>